<evidence type="ECO:0000259" key="11">
    <source>
        <dbReference type="PROSITE" id="PS51194"/>
    </source>
</evidence>
<dbReference type="InterPro" id="IPR050699">
    <property type="entry name" value="RNA-DNA_Helicase"/>
</dbReference>
<keyword evidence="5" id="KW-0347">Helicase</keyword>
<dbReference type="AlphaFoldDB" id="A0A1E3NQ26"/>
<dbReference type="GeneID" id="30177742"/>
<evidence type="ECO:0000256" key="10">
    <source>
        <dbReference type="ARBA" id="ARBA00071444"/>
    </source>
</evidence>
<sequence length="776" mass="89145">MSFYLLRSRGLVCSRVLQARSLATIVQDENKIIYNNDIKDLIKKSFTNFKNKIKLNNVNKFSYDVLKQKYDTEFLKVNMNTLLRKVSDVETKVLTLSNEHIKFEELKRTLPSIMPSFIIPQTFTLYNTAAYLLSEDSDLNQVPVKIKDADSISKSEKVDYIMDLLVEKLMYMKFKPYYLQNVFNDRSNNQNYNQNLTINIMDVDNPCEWFPQARKIKRKFIMHVGPTNSGKTYNALKRLENCSKGYFAGPLRLLAREVYEKFQERGVRCNLVTGEEVVVDIDENGNRAGLTSGTIEMLSLSDTYDVIVVDEIQMIGDEFRGSAWTNAILGAKAKEIHLCGEKSAIPLIEKLVKMTGDDLVINEYNRLGKLVVDEDPVSIHDLKRGDCIVCFSKPVILDMKAHVEKQTGLKCAVIYGALPPETRAQEAQRFNNGEYDVVVASDAIGMGLNLKINRVIFTTTQKYNGKTNITLSDSNIKQIGGRAGRFGVGEGEGHITAISKDELHVIKRAIDAPVTFLKKAALWPPDGMWVRYYSMFTEETDLNTMYRKFETDLSKHFRKTKHIERDFVLQSLDDRKAVGKFFEKEHLTKKFYIQDQLKCIACPTTITGAPTRALKLVTDDLFKQFMQTIINRSRKSIFDFESMPFYVTTSDDIKDKPVLQNSKAYTHGSENSEVEPVPSNLKGEIIDRIKKAEVKEFQTLRTPVNKIVPVEERLMKLEQFHRATGTYMWLAYRFPQCFTDLQSATKLRELIEYRISEMLSNLRASNKLNKKRFKTF</sequence>
<evidence type="ECO:0000256" key="6">
    <source>
        <dbReference type="ARBA" id="ARBA00022840"/>
    </source>
</evidence>
<dbReference type="CDD" id="cd17913">
    <property type="entry name" value="DEXQc_Suv3"/>
    <property type="match status" value="1"/>
</dbReference>
<dbReference type="Gene3D" id="1.20.272.40">
    <property type="match status" value="1"/>
</dbReference>
<evidence type="ECO:0000256" key="1">
    <source>
        <dbReference type="ARBA" id="ARBA00004173"/>
    </source>
</evidence>
<keyword evidence="6" id="KW-0067">ATP-binding</keyword>
<dbReference type="InterPro" id="IPR044774">
    <property type="entry name" value="Suv3_DEXQc"/>
</dbReference>
<evidence type="ECO:0000256" key="7">
    <source>
        <dbReference type="ARBA" id="ARBA00022946"/>
    </source>
</evidence>
<evidence type="ECO:0000313" key="12">
    <source>
        <dbReference type="EMBL" id="ODQ48200.1"/>
    </source>
</evidence>
<gene>
    <name evidence="12" type="ORF">PICMEDRAFT_16010</name>
</gene>
<dbReference type="GO" id="GO:0006264">
    <property type="term" value="P:mitochondrial DNA replication"/>
    <property type="evidence" value="ECO:0007669"/>
    <property type="project" value="EnsemblFungi"/>
</dbReference>
<dbReference type="Gene3D" id="3.40.50.300">
    <property type="entry name" value="P-loop containing nucleotide triphosphate hydrolases"/>
    <property type="match status" value="2"/>
</dbReference>
<evidence type="ECO:0000313" key="13">
    <source>
        <dbReference type="Proteomes" id="UP000094455"/>
    </source>
</evidence>
<dbReference type="PANTHER" id="PTHR12131:SF1">
    <property type="entry name" value="ATP-DEPENDENT RNA HELICASE SUPV3L1, MITOCHONDRIAL-RELATED"/>
    <property type="match status" value="1"/>
</dbReference>
<keyword evidence="3" id="KW-0547">Nucleotide-binding</keyword>
<organism evidence="12 13">
    <name type="scientific">Pichia membranifaciens NRRL Y-2026</name>
    <dbReference type="NCBI Taxonomy" id="763406"/>
    <lineage>
        <taxon>Eukaryota</taxon>
        <taxon>Fungi</taxon>
        <taxon>Dikarya</taxon>
        <taxon>Ascomycota</taxon>
        <taxon>Saccharomycotina</taxon>
        <taxon>Pichiomycetes</taxon>
        <taxon>Pichiales</taxon>
        <taxon>Pichiaceae</taxon>
        <taxon>Pichia</taxon>
    </lineage>
</organism>
<keyword evidence="4" id="KW-0378">Hydrolase</keyword>
<keyword evidence="8" id="KW-0496">Mitochondrion</keyword>
<dbReference type="GO" id="GO:0008859">
    <property type="term" value="F:exoribonuclease II activity"/>
    <property type="evidence" value="ECO:0007669"/>
    <property type="project" value="EnsemblFungi"/>
</dbReference>
<dbReference type="FunFam" id="3.40.50.300:FF:000269">
    <property type="entry name" value="ATP-dependent RNA helicase SUPV3L1, mitochondrial"/>
    <property type="match status" value="1"/>
</dbReference>
<dbReference type="GO" id="GO:0045025">
    <property type="term" value="C:mitochondrial degradosome"/>
    <property type="evidence" value="ECO:0007669"/>
    <property type="project" value="EnsemblFungi"/>
</dbReference>
<dbReference type="InterPro" id="IPR001650">
    <property type="entry name" value="Helicase_C-like"/>
</dbReference>
<dbReference type="GO" id="GO:0000372">
    <property type="term" value="P:Group I intron splicing"/>
    <property type="evidence" value="ECO:0007669"/>
    <property type="project" value="EnsemblFungi"/>
</dbReference>
<reference evidence="12 13" key="1">
    <citation type="journal article" date="2016" name="Proc. Natl. Acad. Sci. U.S.A.">
        <title>Comparative genomics of biotechnologically important yeasts.</title>
        <authorList>
            <person name="Riley R."/>
            <person name="Haridas S."/>
            <person name="Wolfe K.H."/>
            <person name="Lopes M.R."/>
            <person name="Hittinger C.T."/>
            <person name="Goeker M."/>
            <person name="Salamov A.A."/>
            <person name="Wisecaver J.H."/>
            <person name="Long T.M."/>
            <person name="Calvey C.H."/>
            <person name="Aerts A.L."/>
            <person name="Barry K.W."/>
            <person name="Choi C."/>
            <person name="Clum A."/>
            <person name="Coughlan A.Y."/>
            <person name="Deshpande S."/>
            <person name="Douglass A.P."/>
            <person name="Hanson S.J."/>
            <person name="Klenk H.-P."/>
            <person name="LaButti K.M."/>
            <person name="Lapidus A."/>
            <person name="Lindquist E.A."/>
            <person name="Lipzen A.M."/>
            <person name="Meier-Kolthoff J.P."/>
            <person name="Ohm R.A."/>
            <person name="Otillar R.P."/>
            <person name="Pangilinan J.L."/>
            <person name="Peng Y."/>
            <person name="Rokas A."/>
            <person name="Rosa C.A."/>
            <person name="Scheuner C."/>
            <person name="Sibirny A.A."/>
            <person name="Slot J.C."/>
            <person name="Stielow J.B."/>
            <person name="Sun H."/>
            <person name="Kurtzman C.P."/>
            <person name="Blackwell M."/>
            <person name="Grigoriev I.V."/>
            <person name="Jeffries T.W."/>
        </authorList>
    </citation>
    <scope>NUCLEOTIDE SEQUENCE [LARGE SCALE GENOMIC DNA]</scope>
    <source>
        <strain evidence="12 13">NRRL Y-2026</strain>
    </source>
</reference>
<dbReference type="InterPro" id="IPR027417">
    <property type="entry name" value="P-loop_NTPase"/>
</dbReference>
<dbReference type="CDD" id="cd18805">
    <property type="entry name" value="SF2_C_suv3"/>
    <property type="match status" value="1"/>
</dbReference>
<feature type="domain" description="Helicase C-terminal" evidence="11">
    <location>
        <begin position="371"/>
        <end position="528"/>
    </location>
</feature>
<evidence type="ECO:0000256" key="9">
    <source>
        <dbReference type="ARBA" id="ARBA00047984"/>
    </source>
</evidence>
<dbReference type="GO" id="GO:0000965">
    <property type="term" value="P:mitochondrial RNA 3'-end processing"/>
    <property type="evidence" value="ECO:0007669"/>
    <property type="project" value="TreeGrafter"/>
</dbReference>
<accession>A0A1E3NQ26</accession>
<dbReference type="GO" id="GO:0005524">
    <property type="term" value="F:ATP binding"/>
    <property type="evidence" value="ECO:0007669"/>
    <property type="project" value="UniProtKB-KW"/>
</dbReference>
<dbReference type="RefSeq" id="XP_019019313.1">
    <property type="nucleotide sequence ID" value="XM_019161055.1"/>
</dbReference>
<keyword evidence="7" id="KW-0809">Transit peptide</keyword>
<dbReference type="Pfam" id="PF22527">
    <property type="entry name" value="DEXQc_Suv3"/>
    <property type="match status" value="1"/>
</dbReference>
<dbReference type="Pfam" id="PF12513">
    <property type="entry name" value="SUV3_C"/>
    <property type="match status" value="1"/>
</dbReference>
<comment type="subcellular location">
    <subcellularLocation>
        <location evidence="1">Mitochondrion</location>
    </subcellularLocation>
</comment>
<dbReference type="EMBL" id="KV454002">
    <property type="protein sequence ID" value="ODQ48200.1"/>
    <property type="molecule type" value="Genomic_DNA"/>
</dbReference>
<evidence type="ECO:0000256" key="3">
    <source>
        <dbReference type="ARBA" id="ARBA00022741"/>
    </source>
</evidence>
<dbReference type="OrthoDB" id="6692397at2759"/>
<protein>
    <recommendedName>
        <fullName evidence="10">ATP-dependent RNA helicase SUV3, mitochondrial</fullName>
        <ecNumber evidence="2">3.6.4.13</ecNumber>
    </recommendedName>
</protein>
<dbReference type="PANTHER" id="PTHR12131">
    <property type="entry name" value="ATP-DEPENDENT RNA AND DNA HELICASE"/>
    <property type="match status" value="1"/>
</dbReference>
<dbReference type="STRING" id="763406.A0A1E3NQ26"/>
<dbReference type="Pfam" id="PF00271">
    <property type="entry name" value="Helicase_C"/>
    <property type="match status" value="1"/>
</dbReference>
<dbReference type="SUPFAM" id="SSF52540">
    <property type="entry name" value="P-loop containing nucleoside triphosphate hydrolases"/>
    <property type="match status" value="2"/>
</dbReference>
<evidence type="ECO:0000256" key="5">
    <source>
        <dbReference type="ARBA" id="ARBA00022806"/>
    </source>
</evidence>
<dbReference type="GO" id="GO:0003724">
    <property type="term" value="F:RNA helicase activity"/>
    <property type="evidence" value="ECO:0007669"/>
    <property type="project" value="UniProtKB-EC"/>
</dbReference>
<comment type="catalytic activity">
    <reaction evidence="9">
        <text>ATP + H2O = ADP + phosphate + H(+)</text>
        <dbReference type="Rhea" id="RHEA:13065"/>
        <dbReference type="ChEBI" id="CHEBI:15377"/>
        <dbReference type="ChEBI" id="CHEBI:15378"/>
        <dbReference type="ChEBI" id="CHEBI:30616"/>
        <dbReference type="ChEBI" id="CHEBI:43474"/>
        <dbReference type="ChEBI" id="CHEBI:456216"/>
        <dbReference type="EC" id="3.6.4.13"/>
    </reaction>
</comment>
<keyword evidence="13" id="KW-1185">Reference proteome</keyword>
<dbReference type="Gene3D" id="1.20.58.1080">
    <property type="match status" value="1"/>
</dbReference>
<evidence type="ECO:0000256" key="8">
    <source>
        <dbReference type="ARBA" id="ARBA00023128"/>
    </source>
</evidence>
<dbReference type="Proteomes" id="UP000094455">
    <property type="component" value="Unassembled WGS sequence"/>
</dbReference>
<dbReference type="GO" id="GO:0000957">
    <property type="term" value="P:mitochondrial RNA catabolic process"/>
    <property type="evidence" value="ECO:0007669"/>
    <property type="project" value="EnsemblFungi"/>
</dbReference>
<proteinExistence type="predicted"/>
<dbReference type="PROSITE" id="PS51194">
    <property type="entry name" value="HELICASE_CTER"/>
    <property type="match status" value="1"/>
</dbReference>
<dbReference type="InterPro" id="IPR022192">
    <property type="entry name" value="SUV3_C"/>
</dbReference>
<dbReference type="InterPro" id="IPR055206">
    <property type="entry name" value="DEXQc_SUV3"/>
</dbReference>
<name>A0A1E3NQ26_9ASCO</name>
<evidence type="ECO:0000256" key="4">
    <source>
        <dbReference type="ARBA" id="ARBA00022801"/>
    </source>
</evidence>
<evidence type="ECO:0000256" key="2">
    <source>
        <dbReference type="ARBA" id="ARBA00012552"/>
    </source>
</evidence>
<dbReference type="FunFam" id="3.40.50.300:FF:001549">
    <property type="entry name" value="SUV3p ATP-dependent RNA helicase"/>
    <property type="match status" value="1"/>
</dbReference>
<dbReference type="EC" id="3.6.4.13" evidence="2"/>
<dbReference type="SMART" id="SM00490">
    <property type="entry name" value="HELICc"/>
    <property type="match status" value="1"/>
</dbReference>